<evidence type="ECO:0000313" key="1">
    <source>
        <dbReference type="EMBL" id="MDC7785834.1"/>
    </source>
</evidence>
<evidence type="ECO:0000313" key="2">
    <source>
        <dbReference type="Proteomes" id="UP001165652"/>
    </source>
</evidence>
<evidence type="ECO:0008006" key="3">
    <source>
        <dbReference type="Google" id="ProtNLM"/>
    </source>
</evidence>
<comment type="caution">
    <text evidence="1">The sequence shown here is derived from an EMBL/GenBank/DDBJ whole genome shotgun (WGS) entry which is preliminary data.</text>
</comment>
<accession>A0ABT5J886</accession>
<reference evidence="1" key="1">
    <citation type="journal article" date="2023" name="Microbiol Resour">
        <title>Genome Sequences of Rhodoplanes serenus and Two Thermotolerant Strains, Rhodoplanes tepidamans and 'Rhodoplanes cryptolactis,' Further Refine the Genus.</title>
        <authorList>
            <person name="Rayyan A.A."/>
            <person name="Kyndt J.A."/>
        </authorList>
    </citation>
    <scope>NUCLEOTIDE SEQUENCE</scope>
    <source>
        <strain evidence="1">DSM 9987</strain>
    </source>
</reference>
<dbReference type="Proteomes" id="UP001165652">
    <property type="component" value="Unassembled WGS sequence"/>
</dbReference>
<organism evidence="1 2">
    <name type="scientific">Rhodoplanes tepidamans</name>
    <name type="common">Rhodoplanes cryptolactis</name>
    <dbReference type="NCBI Taxonomy" id="200616"/>
    <lineage>
        <taxon>Bacteria</taxon>
        <taxon>Pseudomonadati</taxon>
        <taxon>Pseudomonadota</taxon>
        <taxon>Alphaproteobacteria</taxon>
        <taxon>Hyphomicrobiales</taxon>
        <taxon>Nitrobacteraceae</taxon>
        <taxon>Rhodoplanes</taxon>
    </lineage>
</organism>
<sequence>MLALGGLGGPALAAERPQPQWLAAYASATEAAAAAKAGAHDHGGDDHVDTEHIFGFTMGSDIGEKGEVELEMETTGGFGKRHGTYWTISTLSLVKYTVTDSFRVAPGVIFGGSKVKNVPGFDDRQQASVEGAVFEMRYKVLDRAVAPFGLTLHVQPGWNRVDEATGLRVESYGSEFAALFDKEILPNRLWAAVNLWYGTGASRDIATSEWSHDSDVAIYGAVATRVAPNLILGGELRYLRAYEGMGLDRLKGEALYLGPTFSWHIARNAGLSGTVGFQVAGKAVGDAASLDLENFERMQAMLRFNLLF</sequence>
<proteinExistence type="predicted"/>
<dbReference type="EMBL" id="JAQQLI010000010">
    <property type="protein sequence ID" value="MDC7785834.1"/>
    <property type="molecule type" value="Genomic_DNA"/>
</dbReference>
<protein>
    <recommendedName>
        <fullName evidence="3">Transporter</fullName>
    </recommendedName>
</protein>
<keyword evidence="2" id="KW-1185">Reference proteome</keyword>
<gene>
    <name evidence="1" type="ORF">PQJ73_09095</name>
</gene>
<dbReference type="RefSeq" id="WP_272776677.1">
    <property type="nucleotide sequence ID" value="NZ_JAQQLI010000010.1"/>
</dbReference>
<name>A0ABT5J886_RHOTP</name>
<reference evidence="1" key="2">
    <citation type="submission" date="2023-02" db="EMBL/GenBank/DDBJ databases">
        <authorList>
            <person name="Rayyan A."/>
            <person name="Meyer T."/>
            <person name="Kyndt J.A."/>
        </authorList>
    </citation>
    <scope>NUCLEOTIDE SEQUENCE</scope>
    <source>
        <strain evidence="1">DSM 9987</strain>
    </source>
</reference>